<dbReference type="InterPro" id="IPR001131">
    <property type="entry name" value="Peptidase_M24B_aminopep-P_CS"/>
</dbReference>
<dbReference type="InterPro" id="IPR036005">
    <property type="entry name" value="Creatinase/aminopeptidase-like"/>
</dbReference>
<dbReference type="Gene3D" id="3.90.230.10">
    <property type="entry name" value="Creatinase/methionine aminopeptidase superfamily"/>
    <property type="match status" value="1"/>
</dbReference>
<dbReference type="PANTHER" id="PTHR43226:SF4">
    <property type="entry name" value="XAA-PRO AMINOPEPTIDASE 3"/>
    <property type="match status" value="1"/>
</dbReference>
<dbReference type="AlphaFoldDB" id="A0AAE3H0W8"/>
<evidence type="ECO:0000256" key="7">
    <source>
        <dbReference type="ARBA" id="ARBA00022801"/>
    </source>
</evidence>
<comment type="catalytic activity">
    <reaction evidence="1">
        <text>Release of any N-terminal amino acid, including proline, that is linked to proline, even from a dipeptide or tripeptide.</text>
        <dbReference type="EC" id="3.4.11.9"/>
    </reaction>
</comment>
<evidence type="ECO:0000256" key="6">
    <source>
        <dbReference type="ARBA" id="ARBA00022723"/>
    </source>
</evidence>
<keyword evidence="5" id="KW-0645">Protease</keyword>
<evidence type="ECO:0000256" key="3">
    <source>
        <dbReference type="ARBA" id="ARBA00008766"/>
    </source>
</evidence>
<dbReference type="InterPro" id="IPR000994">
    <property type="entry name" value="Pept_M24"/>
</dbReference>
<sequence>MRYEKIANSFYIENRKKFADKILPNSVAVFSTNDPLPTNADGTFGFIQNSTFFYLTGIDQEDGYLIIDKRKTPHQEILFVRETNEKIRVWEGEMLSKEEASEISGIENVEWSSEFWKKVEHNLNNCLNIYTHIDLSQGKGTAFRSREKYLTTLLKRKFQNKNFINSSEIIDNLRVIKHPLEIIQIIKAIEITNAGFERGAKFLKSGIFEFELEAEISHEFFKRRSRNHAFQAIMASGKNACVLHYITNNEICKNGDLILMDFGAEYGNYKADMTRTLPINGKFSERQAEVYQSVLDVMQAIKKQMVVGNTIDDLKKETQNLIGKELIKLGLCSASKLKNEPKTILKYFPHGVSHHLGLDVHDVGDRKRPLEAGMLLTLEPGIYIQEENLGIRLENDVLITENGNEDLMEGIPLEIVEIENLMKK</sequence>
<dbReference type="GO" id="GO:0070006">
    <property type="term" value="F:metalloaminopeptidase activity"/>
    <property type="evidence" value="ECO:0007669"/>
    <property type="project" value="InterPro"/>
</dbReference>
<dbReference type="SUPFAM" id="SSF55920">
    <property type="entry name" value="Creatinase/aminopeptidase"/>
    <property type="match status" value="1"/>
</dbReference>
<dbReference type="PROSITE" id="PS00491">
    <property type="entry name" value="PROLINE_PEPTIDASE"/>
    <property type="match status" value="1"/>
</dbReference>
<dbReference type="Proteomes" id="UP001204144">
    <property type="component" value="Unassembled WGS sequence"/>
</dbReference>
<organism evidence="12 13">
    <name type="scientific">Lacihabitans soyangensis</name>
    <dbReference type="NCBI Taxonomy" id="869394"/>
    <lineage>
        <taxon>Bacteria</taxon>
        <taxon>Pseudomonadati</taxon>
        <taxon>Bacteroidota</taxon>
        <taxon>Cytophagia</taxon>
        <taxon>Cytophagales</taxon>
        <taxon>Leadbetterellaceae</taxon>
        <taxon>Lacihabitans</taxon>
    </lineage>
</organism>
<evidence type="ECO:0000256" key="8">
    <source>
        <dbReference type="ARBA" id="ARBA00023049"/>
    </source>
</evidence>
<evidence type="ECO:0000259" key="11">
    <source>
        <dbReference type="SMART" id="SM01011"/>
    </source>
</evidence>
<dbReference type="InterPro" id="IPR029149">
    <property type="entry name" value="Creatin/AminoP/Spt16_N"/>
</dbReference>
<evidence type="ECO:0000256" key="5">
    <source>
        <dbReference type="ARBA" id="ARBA00022670"/>
    </source>
</evidence>
<name>A0AAE3H0W8_9BACT</name>
<keyword evidence="6 10" id="KW-0479">Metal-binding</keyword>
<dbReference type="GO" id="GO:0030145">
    <property type="term" value="F:manganese ion binding"/>
    <property type="evidence" value="ECO:0007669"/>
    <property type="project" value="InterPro"/>
</dbReference>
<evidence type="ECO:0000256" key="1">
    <source>
        <dbReference type="ARBA" id="ARBA00001424"/>
    </source>
</evidence>
<evidence type="ECO:0000313" key="12">
    <source>
        <dbReference type="EMBL" id="MCP9762041.1"/>
    </source>
</evidence>
<dbReference type="InterPro" id="IPR007865">
    <property type="entry name" value="Aminopep_P_N"/>
</dbReference>
<comment type="similarity">
    <text evidence="3 10">Belongs to the peptidase M24B family.</text>
</comment>
<feature type="domain" description="Aminopeptidase P N-terminal" evidence="11">
    <location>
        <begin position="6"/>
        <end position="140"/>
    </location>
</feature>
<dbReference type="Gene3D" id="3.40.350.10">
    <property type="entry name" value="Creatinase/prolidase N-terminal domain"/>
    <property type="match status" value="1"/>
</dbReference>
<dbReference type="InterPro" id="IPR052433">
    <property type="entry name" value="X-Pro_dipept-like"/>
</dbReference>
<dbReference type="Pfam" id="PF05195">
    <property type="entry name" value="AMP_N"/>
    <property type="match status" value="1"/>
</dbReference>
<dbReference type="EMBL" id="RJUF01000005">
    <property type="protein sequence ID" value="MCP9762041.1"/>
    <property type="molecule type" value="Genomic_DNA"/>
</dbReference>
<evidence type="ECO:0000256" key="4">
    <source>
        <dbReference type="ARBA" id="ARBA00012574"/>
    </source>
</evidence>
<gene>
    <name evidence="12" type="ORF">EGI31_03675</name>
</gene>
<dbReference type="Pfam" id="PF00557">
    <property type="entry name" value="Peptidase_M24"/>
    <property type="match status" value="1"/>
</dbReference>
<dbReference type="SUPFAM" id="SSF53092">
    <property type="entry name" value="Creatinase/prolidase N-terminal domain"/>
    <property type="match status" value="1"/>
</dbReference>
<keyword evidence="7" id="KW-0378">Hydrolase</keyword>
<evidence type="ECO:0000256" key="2">
    <source>
        <dbReference type="ARBA" id="ARBA00001936"/>
    </source>
</evidence>
<comment type="caution">
    <text evidence="12">The sequence shown here is derived from an EMBL/GenBank/DDBJ whole genome shotgun (WGS) entry which is preliminary data.</text>
</comment>
<dbReference type="GO" id="GO:0006508">
    <property type="term" value="P:proteolysis"/>
    <property type="evidence" value="ECO:0007669"/>
    <property type="project" value="UniProtKB-KW"/>
</dbReference>
<evidence type="ECO:0000313" key="13">
    <source>
        <dbReference type="Proteomes" id="UP001204144"/>
    </source>
</evidence>
<proteinExistence type="inferred from homology"/>
<keyword evidence="13" id="KW-1185">Reference proteome</keyword>
<keyword evidence="8" id="KW-0482">Metalloprotease</keyword>
<accession>A0AAE3H0W8</accession>
<reference evidence="12 13" key="1">
    <citation type="submission" date="2018-11" db="EMBL/GenBank/DDBJ databases">
        <title>Novel bacteria species description.</title>
        <authorList>
            <person name="Han J.-H."/>
        </authorList>
    </citation>
    <scope>NUCLEOTIDE SEQUENCE [LARGE SCALE GENOMIC DNA]</scope>
    <source>
        <strain evidence="12 13">KCTC23259</strain>
    </source>
</reference>
<keyword evidence="9" id="KW-0464">Manganese</keyword>
<dbReference type="RefSeq" id="WP_255035792.1">
    <property type="nucleotide sequence ID" value="NZ_RJUF01000005.1"/>
</dbReference>
<dbReference type="SMART" id="SM01011">
    <property type="entry name" value="AMP_N"/>
    <property type="match status" value="1"/>
</dbReference>
<dbReference type="EC" id="3.4.11.9" evidence="4"/>
<dbReference type="PANTHER" id="PTHR43226">
    <property type="entry name" value="XAA-PRO AMINOPEPTIDASE 3"/>
    <property type="match status" value="1"/>
</dbReference>
<evidence type="ECO:0000256" key="9">
    <source>
        <dbReference type="ARBA" id="ARBA00023211"/>
    </source>
</evidence>
<comment type="cofactor">
    <cofactor evidence="2">
        <name>Mn(2+)</name>
        <dbReference type="ChEBI" id="CHEBI:29035"/>
    </cofactor>
</comment>
<protein>
    <recommendedName>
        <fullName evidence="4">Xaa-Pro aminopeptidase</fullName>
        <ecNumber evidence="4">3.4.11.9</ecNumber>
    </recommendedName>
</protein>
<evidence type="ECO:0000256" key="10">
    <source>
        <dbReference type="RuleBase" id="RU000590"/>
    </source>
</evidence>